<accession>A0ABV4T6T3</accession>
<dbReference type="CDD" id="cd13657">
    <property type="entry name" value="PBP2_Maltodextrin"/>
    <property type="match status" value="1"/>
</dbReference>
<dbReference type="SUPFAM" id="SSF53850">
    <property type="entry name" value="Periplasmic binding protein-like II"/>
    <property type="match status" value="1"/>
</dbReference>
<dbReference type="InterPro" id="IPR006059">
    <property type="entry name" value="SBP"/>
</dbReference>
<dbReference type="PANTHER" id="PTHR30061:SF50">
    <property type="entry name" value="MALTOSE_MALTODEXTRIN-BINDING PERIPLASMIC PROTEIN"/>
    <property type="match status" value="1"/>
</dbReference>
<evidence type="ECO:0000256" key="6">
    <source>
        <dbReference type="SAM" id="MobiDB-lite"/>
    </source>
</evidence>
<keyword evidence="3" id="KW-0762">Sugar transport</keyword>
<dbReference type="EMBL" id="JARRIG010000004">
    <property type="protein sequence ID" value="MFA4804356.1"/>
    <property type="molecule type" value="Genomic_DNA"/>
</dbReference>
<reference evidence="7 8" key="1">
    <citation type="submission" date="2023-03" db="EMBL/GenBank/DDBJ databases">
        <title>Speciation in Pyrococcus: adaptation to high temperature as a mechanism.</title>
        <authorList>
            <person name="Gu J."/>
        </authorList>
    </citation>
    <scope>NUCLEOTIDE SEQUENCE [LARGE SCALE GENOMIC DNA]</scope>
    <source>
        <strain evidence="7 8">LMOA34</strain>
    </source>
</reference>
<dbReference type="InterPro" id="IPR006060">
    <property type="entry name" value="Maltose/Cyclodextrin-bd"/>
</dbReference>
<dbReference type="Gene3D" id="3.40.190.10">
    <property type="entry name" value="Periplasmic binding protein-like II"/>
    <property type="match status" value="2"/>
</dbReference>
<dbReference type="Proteomes" id="UP001571980">
    <property type="component" value="Unassembled WGS sequence"/>
</dbReference>
<keyword evidence="8" id="KW-1185">Reference proteome</keyword>
<sequence>MRKSVYGIVLILLLSLSVVASGCIGGSTPTSTPPQTTTQQTTQQSPTQTQTPTETQTQTEVQTQTSPQTETQPTVECGSGKVVIWHAMHPNELQVFESLAEEYMAMCPGVEIVFEQKPNLEDALKAAIPAGQGPDLFIWAHDWIGKFAEAGLLEPVDEYITKDILQKFAPMAQEAMEYKGHYYAMPFAAETVAIIYNKKMVKEPPKTFDEMKKIMEEYYDPTNEKYGIAYPVNAYFISAWAQAFGGYYFDDKTEQPGLDKPETIKGFEFFFKNIWPYMAPTADYNTQQSIFLEGRAPMMVNGPWSIADVKKAGIDFGVAPLPPIIEEGKEYWPRPYGGVKLIYFVKGIRNKETAWYFVKWLTTSPEAIKTLALELGYIPVLKEVLNDPEIKNDPVIYGFGQAVQHAYLMPKSPKMSAVWGGVDGAINEILKDPKTANIPAILKKYQEEILKNMQG</sequence>
<evidence type="ECO:0000256" key="2">
    <source>
        <dbReference type="ARBA" id="ARBA00022448"/>
    </source>
</evidence>
<dbReference type="PANTHER" id="PTHR30061">
    <property type="entry name" value="MALTOSE-BINDING PERIPLASMIC PROTEIN"/>
    <property type="match status" value="1"/>
</dbReference>
<dbReference type="PROSITE" id="PS51257">
    <property type="entry name" value="PROKAR_LIPOPROTEIN"/>
    <property type="match status" value="1"/>
</dbReference>
<feature type="region of interest" description="Disordered" evidence="6">
    <location>
        <begin position="27"/>
        <end position="75"/>
    </location>
</feature>
<evidence type="ECO:0000313" key="8">
    <source>
        <dbReference type="Proteomes" id="UP001571980"/>
    </source>
</evidence>
<dbReference type="PRINTS" id="PR00181">
    <property type="entry name" value="MALTOSEBP"/>
</dbReference>
<gene>
    <name evidence="7" type="ORF">P8X34_06335</name>
</gene>
<keyword evidence="4" id="KW-0732">Signal</keyword>
<name>A0ABV4T6T3_9EURY</name>
<protein>
    <recommendedName>
        <fullName evidence="5">Maltodextrin-binding protein</fullName>
    </recommendedName>
</protein>
<evidence type="ECO:0000256" key="1">
    <source>
        <dbReference type="ARBA" id="ARBA00008520"/>
    </source>
</evidence>
<comment type="similarity">
    <text evidence="1">Belongs to the bacterial solute-binding protein 1 family.</text>
</comment>
<evidence type="ECO:0000256" key="5">
    <source>
        <dbReference type="ARBA" id="ARBA00030303"/>
    </source>
</evidence>
<dbReference type="RefSeq" id="WP_372823682.1">
    <property type="nucleotide sequence ID" value="NZ_JARRIF010000004.1"/>
</dbReference>
<evidence type="ECO:0000313" key="7">
    <source>
        <dbReference type="EMBL" id="MFA4804356.1"/>
    </source>
</evidence>
<dbReference type="PROSITE" id="PS01037">
    <property type="entry name" value="SBP_BACTERIAL_1"/>
    <property type="match status" value="1"/>
</dbReference>
<comment type="caution">
    <text evidence="7">The sequence shown here is derived from an EMBL/GenBank/DDBJ whole genome shotgun (WGS) entry which is preliminary data.</text>
</comment>
<evidence type="ECO:0000256" key="3">
    <source>
        <dbReference type="ARBA" id="ARBA00022597"/>
    </source>
</evidence>
<keyword evidence="2" id="KW-0813">Transport</keyword>
<proteinExistence type="inferred from homology"/>
<evidence type="ECO:0000256" key="4">
    <source>
        <dbReference type="ARBA" id="ARBA00022729"/>
    </source>
</evidence>
<dbReference type="Pfam" id="PF13416">
    <property type="entry name" value="SBP_bac_8"/>
    <property type="match status" value="1"/>
</dbReference>
<organism evidence="7 8">
    <name type="scientific">Pyrococcus kukulkanii</name>
    <dbReference type="NCBI Taxonomy" id="1609559"/>
    <lineage>
        <taxon>Archaea</taxon>
        <taxon>Methanobacteriati</taxon>
        <taxon>Methanobacteriota</taxon>
        <taxon>Thermococci</taxon>
        <taxon>Thermococcales</taxon>
        <taxon>Thermococcaceae</taxon>
        <taxon>Pyrococcus</taxon>
    </lineage>
</organism>
<dbReference type="InterPro" id="IPR006061">
    <property type="entry name" value="SBP_1_CS"/>
</dbReference>